<dbReference type="InterPro" id="IPR027417">
    <property type="entry name" value="P-loop_NTPase"/>
</dbReference>
<dbReference type="Gene3D" id="3.30.950.30">
    <property type="entry name" value="Schlafen, AAA domain"/>
    <property type="match status" value="1"/>
</dbReference>
<dbReference type="AlphaFoldDB" id="A0A1E5CUF5"/>
<accession>A0A1E5CUF5</accession>
<feature type="domain" description="Schlafen AlbA-2" evidence="1">
    <location>
        <begin position="281"/>
        <end position="416"/>
    </location>
</feature>
<evidence type="ECO:0000313" key="2">
    <source>
        <dbReference type="EMBL" id="OEE73554.1"/>
    </source>
</evidence>
<keyword evidence="3" id="KW-1185">Reference proteome</keyword>
<dbReference type="InterPro" id="IPR029684">
    <property type="entry name" value="Schlafen"/>
</dbReference>
<gene>
    <name evidence="2" type="ORF">A130_18610</name>
</gene>
<organism evidence="2 3">
    <name type="scientific">Vibrio genomosp. F6 str. FF-238</name>
    <dbReference type="NCBI Taxonomy" id="1191298"/>
    <lineage>
        <taxon>Bacteria</taxon>
        <taxon>Pseudomonadati</taxon>
        <taxon>Pseudomonadota</taxon>
        <taxon>Gammaproteobacteria</taxon>
        <taxon>Vibrionales</taxon>
        <taxon>Vibrionaceae</taxon>
        <taxon>Vibrio</taxon>
    </lineage>
</organism>
<dbReference type="PANTHER" id="PTHR12155">
    <property type="entry name" value="SCHLAFEN"/>
    <property type="match status" value="1"/>
</dbReference>
<reference evidence="2 3" key="1">
    <citation type="journal article" date="2012" name="Science">
        <title>Ecological populations of bacteria act as socially cohesive units of antibiotic production and resistance.</title>
        <authorList>
            <person name="Cordero O.X."/>
            <person name="Wildschutte H."/>
            <person name="Kirkup B."/>
            <person name="Proehl S."/>
            <person name="Ngo L."/>
            <person name="Hussain F."/>
            <person name="Le Roux F."/>
            <person name="Mincer T."/>
            <person name="Polz M.F."/>
        </authorList>
    </citation>
    <scope>NUCLEOTIDE SEQUENCE [LARGE SCALE GENOMIC DNA]</scope>
    <source>
        <strain evidence="2 3">FF-238</strain>
    </source>
</reference>
<comment type="caution">
    <text evidence="2">The sequence shown here is derived from an EMBL/GenBank/DDBJ whole genome shotgun (WGS) entry which is preliminary data.</text>
</comment>
<dbReference type="Proteomes" id="UP000094165">
    <property type="component" value="Unassembled WGS sequence"/>
</dbReference>
<dbReference type="RefSeq" id="WP_017053339.1">
    <property type="nucleotide sequence ID" value="NZ_AJYW02000237.1"/>
</dbReference>
<dbReference type="InterPro" id="IPR007421">
    <property type="entry name" value="Schlafen_AlbA_2_dom"/>
</dbReference>
<dbReference type="EMBL" id="AJYW02000237">
    <property type="protein sequence ID" value="OEE73554.1"/>
    <property type="molecule type" value="Genomic_DNA"/>
</dbReference>
<name>A0A1E5CUF5_9VIBR</name>
<protein>
    <recommendedName>
        <fullName evidence="1">Schlafen AlbA-2 domain-containing protein</fullName>
    </recommendedName>
</protein>
<evidence type="ECO:0000259" key="1">
    <source>
        <dbReference type="Pfam" id="PF04326"/>
    </source>
</evidence>
<dbReference type="SUPFAM" id="SSF52540">
    <property type="entry name" value="P-loop containing nucleoside triphosphate hydrolases"/>
    <property type="match status" value="1"/>
</dbReference>
<evidence type="ECO:0000313" key="3">
    <source>
        <dbReference type="Proteomes" id="UP000094165"/>
    </source>
</evidence>
<dbReference type="PANTHER" id="PTHR12155:SF41">
    <property type="entry name" value="SCHLAFEN ALBA-2 DOMAIN-CONTAINING PROTEIN"/>
    <property type="match status" value="1"/>
</dbReference>
<dbReference type="Pfam" id="PF04326">
    <property type="entry name" value="SLFN_AlbA_2"/>
    <property type="match status" value="1"/>
</dbReference>
<sequence>MYIKSLKSRGYSVFPSLEISFVPNDLNVIQGQNASGKTQIFGALRACIEGEKCLNRGPFVEGDFLEVELVENGREHLLGYQVNHLNKLTKTSEENAFIKEVHESIAFSDMPCIFIDENHKFNASNILQSDVELRVIERFKDCLGEDIMEGFFSSSDKVHSNSLSFIYLIVNECLLRLTRGLHLPLVLDCMGFELLDEISKRKVLNLLKLHSDSFQTIVFASQACELQPANLVLDIKPSEAKGFGSIFYKNNGMVGHQAKLQKTVTKLNPGYHLGAELKKDENLETEYKEVKGNNAVNSIKDIADQYIVAFLNSPQLKQGRILWGVTDTNREVVGVSLNYSQRDDLRRNLVNKLHDIQPTIPPSCYRVEFKPVYLKNKPVNDLYVLEVSVSPFESEFLFCTTKKEVFIKTDGGKRKLSPYEIQLEYRDRIKKYS</sequence>
<dbReference type="InterPro" id="IPR038461">
    <property type="entry name" value="Schlafen_AlbA_2_dom_sf"/>
</dbReference>
<dbReference type="Gene3D" id="3.40.50.300">
    <property type="entry name" value="P-loop containing nucleotide triphosphate hydrolases"/>
    <property type="match status" value="1"/>
</dbReference>
<proteinExistence type="predicted"/>